<dbReference type="PRINTS" id="PR00838">
    <property type="entry name" value="V5ALLERGEN"/>
</dbReference>
<dbReference type="InterPro" id="IPR002413">
    <property type="entry name" value="V5_allergen-like"/>
</dbReference>
<dbReference type="FunFam" id="3.40.33.10:FF:000013">
    <property type="entry name" value="SCP-Like extracellular protein"/>
    <property type="match status" value="1"/>
</dbReference>
<dbReference type="Pfam" id="PF00188">
    <property type="entry name" value="CAP"/>
    <property type="match status" value="1"/>
</dbReference>
<evidence type="ECO:0000256" key="1">
    <source>
        <dbReference type="SAM" id="SignalP"/>
    </source>
</evidence>
<dbReference type="OrthoDB" id="5876828at2759"/>
<dbReference type="CDD" id="cd05380">
    <property type="entry name" value="CAP_euk"/>
    <property type="match status" value="1"/>
</dbReference>
<name>A0A8S1F0C2_9PELO</name>
<evidence type="ECO:0000259" key="2">
    <source>
        <dbReference type="SMART" id="SM00198"/>
    </source>
</evidence>
<evidence type="ECO:0000313" key="4">
    <source>
        <dbReference type="Proteomes" id="UP000494206"/>
    </source>
</evidence>
<accession>A0A8S1F0C2</accession>
<reference evidence="3 4" key="1">
    <citation type="submission" date="2020-04" db="EMBL/GenBank/DDBJ databases">
        <authorList>
            <person name="Laetsch R D."/>
            <person name="Stevens L."/>
            <person name="Kumar S."/>
            <person name="Blaxter L. M."/>
        </authorList>
    </citation>
    <scope>NUCLEOTIDE SEQUENCE [LARGE SCALE GENOMIC DNA]</scope>
</reference>
<dbReference type="InterPro" id="IPR014044">
    <property type="entry name" value="CAP_dom"/>
</dbReference>
<sequence length="209" mass="22399">MFYSFLCTSAILAAVVVDAQFSQSGKQTILDMHNTMRSKIAKGSYVARGVQKPSGSNILKIKWDDGVAASAQAYANTCPTGHSHAAGLGENLYWFWTSANLGNLDRYGKLASESWEKEFQDFGWSTNKMDMALFNTGVGHATQMAWAKTGLIGCGVKNCGKDRGMSKVAVVCQYKIPGNFIGSNIYESGATCSQCPAGTRCETGTGLCV</sequence>
<dbReference type="InterPro" id="IPR035940">
    <property type="entry name" value="CAP_sf"/>
</dbReference>
<dbReference type="PANTHER" id="PTHR10334">
    <property type="entry name" value="CYSTEINE-RICH SECRETORY PROTEIN-RELATED"/>
    <property type="match status" value="1"/>
</dbReference>
<protein>
    <recommendedName>
        <fullName evidence="2">SCP domain-containing protein</fullName>
    </recommendedName>
</protein>
<dbReference type="Gene3D" id="3.40.33.10">
    <property type="entry name" value="CAP"/>
    <property type="match status" value="1"/>
</dbReference>
<keyword evidence="1" id="KW-0732">Signal</keyword>
<dbReference type="SUPFAM" id="SSF55797">
    <property type="entry name" value="PR-1-like"/>
    <property type="match status" value="1"/>
</dbReference>
<dbReference type="Proteomes" id="UP000494206">
    <property type="component" value="Unassembled WGS sequence"/>
</dbReference>
<dbReference type="PRINTS" id="PR00837">
    <property type="entry name" value="V5TPXLIKE"/>
</dbReference>
<feature type="domain" description="SCP" evidence="2">
    <location>
        <begin position="24"/>
        <end position="182"/>
    </location>
</feature>
<feature type="chain" id="PRO_5035746373" description="SCP domain-containing protein" evidence="1">
    <location>
        <begin position="20"/>
        <end position="209"/>
    </location>
</feature>
<comment type="caution">
    <text evidence="3">The sequence shown here is derived from an EMBL/GenBank/DDBJ whole genome shotgun (WGS) entry which is preliminary data.</text>
</comment>
<organism evidence="3 4">
    <name type="scientific">Caenorhabditis bovis</name>
    <dbReference type="NCBI Taxonomy" id="2654633"/>
    <lineage>
        <taxon>Eukaryota</taxon>
        <taxon>Metazoa</taxon>
        <taxon>Ecdysozoa</taxon>
        <taxon>Nematoda</taxon>
        <taxon>Chromadorea</taxon>
        <taxon>Rhabditida</taxon>
        <taxon>Rhabditina</taxon>
        <taxon>Rhabditomorpha</taxon>
        <taxon>Rhabditoidea</taxon>
        <taxon>Rhabditidae</taxon>
        <taxon>Peloderinae</taxon>
        <taxon>Caenorhabditis</taxon>
    </lineage>
</organism>
<proteinExistence type="predicted"/>
<dbReference type="SMART" id="SM00198">
    <property type="entry name" value="SCP"/>
    <property type="match status" value="1"/>
</dbReference>
<dbReference type="InterPro" id="IPR001283">
    <property type="entry name" value="CRISP-related"/>
</dbReference>
<gene>
    <name evidence="3" type="ORF">CBOVIS_LOCUS11093</name>
</gene>
<evidence type="ECO:0000313" key="3">
    <source>
        <dbReference type="EMBL" id="CAB3409439.1"/>
    </source>
</evidence>
<dbReference type="EMBL" id="CADEPM010000008">
    <property type="protein sequence ID" value="CAB3409439.1"/>
    <property type="molecule type" value="Genomic_DNA"/>
</dbReference>
<feature type="signal peptide" evidence="1">
    <location>
        <begin position="1"/>
        <end position="19"/>
    </location>
</feature>
<keyword evidence="4" id="KW-1185">Reference proteome</keyword>
<dbReference type="AlphaFoldDB" id="A0A8S1F0C2"/>